<dbReference type="Gene3D" id="3.40.50.300">
    <property type="entry name" value="P-loop containing nucleotide triphosphate hydrolases"/>
    <property type="match status" value="1"/>
</dbReference>
<dbReference type="Pfam" id="PF00931">
    <property type="entry name" value="NB-ARC"/>
    <property type="match status" value="1"/>
</dbReference>
<keyword evidence="3" id="KW-1185">Reference proteome</keyword>
<evidence type="ECO:0000313" key="2">
    <source>
        <dbReference type="EMBL" id="WUQ11546.1"/>
    </source>
</evidence>
<gene>
    <name evidence="2" type="ORF">OG517_08945</name>
</gene>
<dbReference type="Gene3D" id="1.10.10.10">
    <property type="entry name" value="Winged helix-like DNA-binding domain superfamily/Winged helix DNA-binding domain"/>
    <property type="match status" value="1"/>
</dbReference>
<proteinExistence type="predicted"/>
<name>A0ABZ1T8X4_STRVG</name>
<dbReference type="SMART" id="SM00028">
    <property type="entry name" value="TPR"/>
    <property type="match status" value="8"/>
</dbReference>
<feature type="domain" description="NB-ARC" evidence="1">
    <location>
        <begin position="28"/>
        <end position="153"/>
    </location>
</feature>
<evidence type="ECO:0000259" key="1">
    <source>
        <dbReference type="Pfam" id="PF00931"/>
    </source>
</evidence>
<dbReference type="InterPro" id="IPR011990">
    <property type="entry name" value="TPR-like_helical_dom_sf"/>
</dbReference>
<evidence type="ECO:0000313" key="3">
    <source>
        <dbReference type="Proteomes" id="UP001432039"/>
    </source>
</evidence>
<accession>A0ABZ1T8X4</accession>
<reference evidence="2" key="1">
    <citation type="submission" date="2022-10" db="EMBL/GenBank/DDBJ databases">
        <title>The complete genomes of actinobacterial strains from the NBC collection.</title>
        <authorList>
            <person name="Joergensen T.S."/>
            <person name="Alvarez Arevalo M."/>
            <person name="Sterndorff E.B."/>
            <person name="Faurdal D."/>
            <person name="Vuksanovic O."/>
            <person name="Mourched A.-S."/>
            <person name="Charusanti P."/>
            <person name="Shaw S."/>
            <person name="Blin K."/>
            <person name="Weber T."/>
        </authorList>
    </citation>
    <scope>NUCLEOTIDE SEQUENCE</scope>
    <source>
        <strain evidence="2">NBC_00248</strain>
    </source>
</reference>
<dbReference type="Pfam" id="PF13424">
    <property type="entry name" value="TPR_12"/>
    <property type="match status" value="3"/>
</dbReference>
<dbReference type="Proteomes" id="UP001432039">
    <property type="component" value="Chromosome"/>
</dbReference>
<dbReference type="SUPFAM" id="SSF52540">
    <property type="entry name" value="P-loop containing nucleoside triphosphate hydrolases"/>
    <property type="match status" value="1"/>
</dbReference>
<dbReference type="PRINTS" id="PR00364">
    <property type="entry name" value="DISEASERSIST"/>
</dbReference>
<dbReference type="Pfam" id="PF13374">
    <property type="entry name" value="TPR_10"/>
    <property type="match status" value="1"/>
</dbReference>
<protein>
    <submittedName>
        <fullName evidence="2">Tetratricopeptide repeat protein</fullName>
    </submittedName>
</protein>
<organism evidence="2 3">
    <name type="scientific">Streptomyces virginiae</name>
    <name type="common">Streptomyces cinnamonensis</name>
    <dbReference type="NCBI Taxonomy" id="1961"/>
    <lineage>
        <taxon>Bacteria</taxon>
        <taxon>Bacillati</taxon>
        <taxon>Actinomycetota</taxon>
        <taxon>Actinomycetes</taxon>
        <taxon>Kitasatosporales</taxon>
        <taxon>Streptomycetaceae</taxon>
        <taxon>Streptomyces</taxon>
    </lineage>
</organism>
<dbReference type="SUPFAM" id="SSF48452">
    <property type="entry name" value="TPR-like"/>
    <property type="match status" value="3"/>
</dbReference>
<dbReference type="RefSeq" id="WP_328961012.1">
    <property type="nucleotide sequence ID" value="NZ_CP108090.1"/>
</dbReference>
<dbReference type="Gene3D" id="1.25.40.10">
    <property type="entry name" value="Tetratricopeptide repeat domain"/>
    <property type="match status" value="2"/>
</dbReference>
<dbReference type="PANTHER" id="PTHR47691">
    <property type="entry name" value="REGULATOR-RELATED"/>
    <property type="match status" value="1"/>
</dbReference>
<dbReference type="InterPro" id="IPR027417">
    <property type="entry name" value="P-loop_NTPase"/>
</dbReference>
<dbReference type="EMBL" id="CP108090">
    <property type="protein sequence ID" value="WUQ11546.1"/>
    <property type="molecule type" value="Genomic_DNA"/>
</dbReference>
<dbReference type="InterPro" id="IPR002182">
    <property type="entry name" value="NB-ARC"/>
</dbReference>
<dbReference type="InterPro" id="IPR036388">
    <property type="entry name" value="WH-like_DNA-bd_sf"/>
</dbReference>
<dbReference type="PANTHER" id="PTHR47691:SF3">
    <property type="entry name" value="HTH-TYPE TRANSCRIPTIONAL REGULATOR RV0890C-RELATED"/>
    <property type="match status" value="1"/>
</dbReference>
<sequence length="852" mass="91259">MTNFVGRSRELAQLTESVFASSETRQVIDIHAIGGMPGVGKTALAVHAGHQLAERFPDGQLFLPLHGHTPGQSPVDPSDALASLLAANGVAQELIPNGADPQSTLDARAAMWRDRLAGKRVLLILDDAVDQEQVEPLLPNAAECLVLITSRRRLAALPDTVVLALDTLTRADAVAMLCRLSRRTPEGAGETAAASDVVRLCGQLPLAIGLVAARMRNHPSWSFTHLTQSLTATRRRLARLHAGNIAVATAFELSYRDLDADRQRFFRLLSLHPGSEYSDETAAALHDLDPVEAGELLEALYDEHLVIESAPGRYRMHDLMRDFAGTLAEADPEPEKEAALERLFCHYEERAAAASAVVTGQQPSDTSAYRAERSEVMAWLDAETANLLACARFCADHGRGARVVALARSLAGFLRLVGPWEQAIALHRTAADCAAGAEDGPGRAVALGDLALVRRLTGDYGGAAQDLVQAMELHHALGDRKNEARALNDLGAVYGQTGDYPATVEAHERALVICRELDDRAGAASGLNYLGVVLRLTGDYSLAESALRESIELFEAVGDSRGRATALNNLGVVMRQTGRYADAEPRMRQALDLAREVGDRRGAVYIRNALGALRLLRGDLAEAERLQSEALESARELRDRRGQVYSLNYLGAVRRCAGRLAEAAEAHEEALGTARVLGDRRAQGHALHHLAFVRIALGDALGAAAAARESLGIATDLGDRRGRASALRAEGAVHAREGRADAAIRNLSAAYDLSEQIGDCQGRAALLNDLGEVRLTLGDGAAEDAHREAAVLARDVGSPLEEARALAGLGRCARTRGESDLAVGLLRRALDLFSRMGAVERERLAGELDPAR</sequence>
<dbReference type="InterPro" id="IPR019734">
    <property type="entry name" value="TPR_rpt"/>
</dbReference>